<evidence type="ECO:0000259" key="3">
    <source>
        <dbReference type="Pfam" id="PF03358"/>
    </source>
</evidence>
<keyword evidence="1" id="KW-0285">Flavoprotein</keyword>
<gene>
    <name evidence="4" type="ORF">UR64_C0008G0023</name>
</gene>
<proteinExistence type="predicted"/>
<dbReference type="InterPro" id="IPR029039">
    <property type="entry name" value="Flavoprotein-like_sf"/>
</dbReference>
<dbReference type="Pfam" id="PF03358">
    <property type="entry name" value="FMN_red"/>
    <property type="match status" value="1"/>
</dbReference>
<dbReference type="EMBL" id="LBPY01000008">
    <property type="protein sequence ID" value="KKP66385.1"/>
    <property type="molecule type" value="Genomic_DNA"/>
</dbReference>
<dbReference type="InterPro" id="IPR005025">
    <property type="entry name" value="FMN_Rdtase-like_dom"/>
</dbReference>
<dbReference type="Gene3D" id="3.40.50.360">
    <property type="match status" value="1"/>
</dbReference>
<reference evidence="4 5" key="1">
    <citation type="journal article" date="2015" name="Nature">
        <title>rRNA introns, odd ribosomes, and small enigmatic genomes across a large radiation of phyla.</title>
        <authorList>
            <person name="Brown C.T."/>
            <person name="Hug L.A."/>
            <person name="Thomas B.C."/>
            <person name="Sharon I."/>
            <person name="Castelle C.J."/>
            <person name="Singh A."/>
            <person name="Wilkins M.J."/>
            <person name="Williams K.H."/>
            <person name="Banfield J.F."/>
        </authorList>
    </citation>
    <scope>NUCLEOTIDE SEQUENCE [LARGE SCALE GENOMIC DNA]</scope>
</reference>
<evidence type="ECO:0000256" key="1">
    <source>
        <dbReference type="ARBA" id="ARBA00022630"/>
    </source>
</evidence>
<accession>A0A0G0DTQ8</accession>
<evidence type="ECO:0000256" key="2">
    <source>
        <dbReference type="ARBA" id="ARBA00022643"/>
    </source>
</evidence>
<dbReference type="AlphaFoldDB" id="A0A0G0DTQ8"/>
<dbReference type="InterPro" id="IPR051796">
    <property type="entry name" value="ISF_SsuE-like"/>
</dbReference>
<dbReference type="GO" id="GO:0016491">
    <property type="term" value="F:oxidoreductase activity"/>
    <property type="evidence" value="ECO:0007669"/>
    <property type="project" value="InterPro"/>
</dbReference>
<dbReference type="SUPFAM" id="SSF52218">
    <property type="entry name" value="Flavoproteins"/>
    <property type="match status" value="1"/>
</dbReference>
<dbReference type="Proteomes" id="UP000034952">
    <property type="component" value="Unassembled WGS sequence"/>
</dbReference>
<organism evidence="4 5">
    <name type="scientific">Candidatus Nomurabacteria bacterium GW2011_GWE1_35_16</name>
    <dbReference type="NCBI Taxonomy" id="1618761"/>
    <lineage>
        <taxon>Bacteria</taxon>
        <taxon>Candidatus Nomuraibacteriota</taxon>
    </lineage>
</organism>
<evidence type="ECO:0000313" key="4">
    <source>
        <dbReference type="EMBL" id="KKP66385.1"/>
    </source>
</evidence>
<evidence type="ECO:0000313" key="5">
    <source>
        <dbReference type="Proteomes" id="UP000034952"/>
    </source>
</evidence>
<name>A0A0G0DTQ8_9BACT</name>
<dbReference type="PANTHER" id="PTHR43278">
    <property type="entry name" value="NAD(P)H-DEPENDENT FMN-CONTAINING OXIDOREDUCTASE YWQN-RELATED"/>
    <property type="match status" value="1"/>
</dbReference>
<feature type="domain" description="NADPH-dependent FMN reductase-like" evidence="3">
    <location>
        <begin position="1"/>
        <end position="116"/>
    </location>
</feature>
<protein>
    <submittedName>
        <fullName evidence="4">FMN-dependent NADH-azoreductase</fullName>
    </submittedName>
</protein>
<keyword evidence="2" id="KW-0288">FMN</keyword>
<dbReference type="PANTHER" id="PTHR43278:SF4">
    <property type="entry name" value="NAD(P)H-DEPENDENT FMN-CONTAINING OXIDOREDUCTASE YWQN-RELATED"/>
    <property type="match status" value="1"/>
</dbReference>
<comment type="caution">
    <text evidence="4">The sequence shown here is derived from an EMBL/GenBank/DDBJ whole genome shotgun (WGS) entry which is preliminary data.</text>
</comment>
<sequence>MKIIALSTSPSRNRNSDTMLDNFIIGMNKVAGIEVEKIYLEDIPIDFYNYENSTGPALHEEKFRDLIGKIENSDGLVIATPTYNFSVPARLKNFIDRIRFLALDLTKHNKFGQPVGKLSYLRTYFIVSGGTPNWAETILFFAFPSFWLRGVFLYFDAKVLGAFYTGNIKAFEDKVILDKCIKKGERYANMVKNKKGNSILERIFWRAPQV</sequence>